<dbReference type="PROSITE" id="PS00134">
    <property type="entry name" value="TRYPSIN_HIS"/>
    <property type="match status" value="1"/>
</dbReference>
<dbReference type="SUPFAM" id="SSF50494">
    <property type="entry name" value="Trypsin-like serine proteases"/>
    <property type="match status" value="1"/>
</dbReference>
<evidence type="ECO:0000256" key="1">
    <source>
        <dbReference type="ARBA" id="ARBA00022670"/>
    </source>
</evidence>
<dbReference type="KEGG" id="char:105890669"/>
<dbReference type="GeneID" id="105890669"/>
<dbReference type="InterPro" id="IPR018114">
    <property type="entry name" value="TRYPSIN_HIS"/>
</dbReference>
<dbReference type="InterPro" id="IPR001254">
    <property type="entry name" value="Trypsin_dom"/>
</dbReference>
<evidence type="ECO:0000259" key="7">
    <source>
        <dbReference type="PROSITE" id="PS50240"/>
    </source>
</evidence>
<protein>
    <submittedName>
        <fullName evidence="9">Mast cell protease 1A-like</fullName>
    </submittedName>
</protein>
<evidence type="ECO:0000256" key="2">
    <source>
        <dbReference type="ARBA" id="ARBA00022729"/>
    </source>
</evidence>
<keyword evidence="4" id="KW-0720">Serine protease</keyword>
<evidence type="ECO:0000313" key="9">
    <source>
        <dbReference type="RefSeq" id="XP_031431991.1"/>
    </source>
</evidence>
<gene>
    <name evidence="9" type="primary">LOC105890669</name>
</gene>
<sequence>MLVFLLLSNLSFSGAVQSGIFGGHEAEPHSRPYMASLQIPTHSTQPRYHTCGGVLIRQDYVLTAAHCLNESIPNVRAMEVVLGAHNINQKEASQQRIKVKKFLRHPLFTGLNQYDYDIMLLKLKTKAKLNKFVRVMELPKKDGSVPAEMWCWVAGWGRRAPGSQAEHLLQEVQVQIMNIEACKASWQTYFNTTHMTCSSSSQGKGFCQGDSGGPLVCNCEAQGIAAYTAEACTDPIYPQVYTRISAFLPWMKKVMKGQDSEP</sequence>
<dbReference type="InterPro" id="IPR001314">
    <property type="entry name" value="Peptidase_S1A"/>
</dbReference>
<feature type="chain" id="PRO_5027642139" evidence="6">
    <location>
        <begin position="19"/>
        <end position="262"/>
    </location>
</feature>
<dbReference type="PANTHER" id="PTHR24271">
    <property type="entry name" value="KALLIKREIN-RELATED"/>
    <property type="match status" value="1"/>
</dbReference>
<keyword evidence="1" id="KW-0645">Protease</keyword>
<dbReference type="RefSeq" id="XP_031431991.1">
    <property type="nucleotide sequence ID" value="XM_031576131.2"/>
</dbReference>
<evidence type="ECO:0000256" key="6">
    <source>
        <dbReference type="SAM" id="SignalP"/>
    </source>
</evidence>
<dbReference type="GO" id="GO:0006508">
    <property type="term" value="P:proteolysis"/>
    <property type="evidence" value="ECO:0007669"/>
    <property type="project" value="UniProtKB-KW"/>
</dbReference>
<dbReference type="InterPro" id="IPR043504">
    <property type="entry name" value="Peptidase_S1_PA_chymotrypsin"/>
</dbReference>
<dbReference type="SMART" id="SM00020">
    <property type="entry name" value="Tryp_SPc"/>
    <property type="match status" value="1"/>
</dbReference>
<dbReference type="PRINTS" id="PR00722">
    <property type="entry name" value="CHYMOTRYPSIN"/>
</dbReference>
<dbReference type="AlphaFoldDB" id="A0A6P8G756"/>
<dbReference type="Gene3D" id="2.40.10.10">
    <property type="entry name" value="Trypsin-like serine proteases"/>
    <property type="match status" value="2"/>
</dbReference>
<evidence type="ECO:0000256" key="3">
    <source>
        <dbReference type="ARBA" id="ARBA00022801"/>
    </source>
</evidence>
<dbReference type="PANTHER" id="PTHR24271:SF80">
    <property type="entry name" value="GRANZYME 3, TANDEM DUPLICATE 1-RELATED"/>
    <property type="match status" value="1"/>
</dbReference>
<feature type="signal peptide" evidence="6">
    <location>
        <begin position="1"/>
        <end position="18"/>
    </location>
</feature>
<dbReference type="Proteomes" id="UP000515152">
    <property type="component" value="Chromosome 11"/>
</dbReference>
<dbReference type="OrthoDB" id="5565075at2759"/>
<reference evidence="9" key="1">
    <citation type="submission" date="2025-08" db="UniProtKB">
        <authorList>
            <consortium name="RefSeq"/>
        </authorList>
    </citation>
    <scope>IDENTIFICATION</scope>
</reference>
<organism evidence="8 9">
    <name type="scientific">Clupea harengus</name>
    <name type="common">Atlantic herring</name>
    <dbReference type="NCBI Taxonomy" id="7950"/>
    <lineage>
        <taxon>Eukaryota</taxon>
        <taxon>Metazoa</taxon>
        <taxon>Chordata</taxon>
        <taxon>Craniata</taxon>
        <taxon>Vertebrata</taxon>
        <taxon>Euteleostomi</taxon>
        <taxon>Actinopterygii</taxon>
        <taxon>Neopterygii</taxon>
        <taxon>Teleostei</taxon>
        <taxon>Clupei</taxon>
        <taxon>Clupeiformes</taxon>
        <taxon>Clupeoidei</taxon>
        <taxon>Clupeidae</taxon>
        <taxon>Clupea</taxon>
    </lineage>
</organism>
<dbReference type="PROSITE" id="PS50240">
    <property type="entry name" value="TRYPSIN_DOM"/>
    <property type="match status" value="1"/>
</dbReference>
<keyword evidence="2 6" id="KW-0732">Signal</keyword>
<keyword evidence="3" id="KW-0378">Hydrolase</keyword>
<accession>A0A6P8G756</accession>
<evidence type="ECO:0000313" key="8">
    <source>
        <dbReference type="Proteomes" id="UP000515152"/>
    </source>
</evidence>
<evidence type="ECO:0000256" key="5">
    <source>
        <dbReference type="ARBA" id="ARBA00023157"/>
    </source>
</evidence>
<dbReference type="CDD" id="cd00190">
    <property type="entry name" value="Tryp_SPc"/>
    <property type="match status" value="1"/>
</dbReference>
<name>A0A6P8G756_CLUHA</name>
<dbReference type="FunFam" id="2.40.10.10:FF:000120">
    <property type="entry name" value="Putative serine protease"/>
    <property type="match status" value="1"/>
</dbReference>
<keyword evidence="8" id="KW-1185">Reference proteome</keyword>
<dbReference type="Pfam" id="PF00089">
    <property type="entry name" value="Trypsin"/>
    <property type="match status" value="1"/>
</dbReference>
<evidence type="ECO:0000256" key="4">
    <source>
        <dbReference type="ARBA" id="ARBA00022825"/>
    </source>
</evidence>
<keyword evidence="5" id="KW-1015">Disulfide bond</keyword>
<dbReference type="GO" id="GO:0004252">
    <property type="term" value="F:serine-type endopeptidase activity"/>
    <property type="evidence" value="ECO:0007669"/>
    <property type="project" value="InterPro"/>
</dbReference>
<dbReference type="InterPro" id="IPR009003">
    <property type="entry name" value="Peptidase_S1_PA"/>
</dbReference>
<proteinExistence type="predicted"/>
<feature type="domain" description="Peptidase S1" evidence="7">
    <location>
        <begin position="20"/>
        <end position="256"/>
    </location>
</feature>